<gene>
    <name evidence="6" type="ORF">DCC88_01925</name>
</gene>
<evidence type="ECO:0000256" key="3">
    <source>
        <dbReference type="ARBA" id="ARBA00022741"/>
    </source>
</evidence>
<dbReference type="Gene3D" id="1.10.510.10">
    <property type="entry name" value="Transferase(Phosphotransferase) domain 1"/>
    <property type="match status" value="1"/>
</dbReference>
<keyword evidence="4" id="KW-0067">ATP-binding</keyword>
<feature type="domain" description="Protein kinase" evidence="5">
    <location>
        <begin position="116"/>
        <end position="437"/>
    </location>
</feature>
<organism evidence="6 7">
    <name type="scientific">Spirobacillus cienkowskii</name>
    <dbReference type="NCBI Taxonomy" id="495820"/>
    <lineage>
        <taxon>Bacteria</taxon>
        <taxon>Pseudomonadati</taxon>
        <taxon>Bdellovibrionota</taxon>
        <taxon>Oligoflexia</taxon>
        <taxon>Silvanigrellales</taxon>
        <taxon>Spirobacillus</taxon>
    </lineage>
</organism>
<comment type="caution">
    <text evidence="6">The sequence shown here is derived from an EMBL/GenBank/DDBJ whole genome shotgun (WGS) entry which is preliminary data.</text>
</comment>
<keyword evidence="6" id="KW-0418">Kinase</keyword>
<dbReference type="InterPro" id="IPR000719">
    <property type="entry name" value="Prot_kinase_dom"/>
</dbReference>
<proteinExistence type="inferred from homology"/>
<dbReference type="InterPro" id="IPR011009">
    <property type="entry name" value="Kinase-like_dom_sf"/>
</dbReference>
<dbReference type="InterPro" id="IPR051409">
    <property type="entry name" value="Atypical_kinase_ADCK"/>
</dbReference>
<sequence length="437" mass="49891">MKKHNTPKNRTLSLIRTLGSTALKAGNEVLKRKISQSIEDSTFISEAAVRLAKGLDDLKGAAMKAGQLLSMVDESILPPGWKDALAKLQSHATAKDWSFIEPILLQEFGSLEDFEFIEHQAIHAASIGQVHKGRLKDGTSVAVKVQYPNLEASVKSDLKSMKKVIKIANLIPNLANYDAVFDAVEHLFMQELDFIREKNYYNLYHERFKSHPNIIVPKTIDQYCTKHVLVTEWVEAESLQDWLTKNSQEMHSSPDIMQQRDKLGQILLDLVFTEIFELHHIQSDPNPANFLVTSNADLVLLDFGATQKLSDDTIENYTKLTQAAFENKHFELTRFAKKMGFLTREDPPETQDSFIKIMEIVMEPFQAESYSWKNCHQLKRINSESLSYMKLTKFRAPTSEIIFINRRLGGNLIIMEKLGATVYTKNVMCRILQKNKE</sequence>
<dbReference type="AlphaFoldDB" id="A0A369KTV7"/>
<keyword evidence="2" id="KW-0808">Transferase</keyword>
<evidence type="ECO:0000313" key="6">
    <source>
        <dbReference type="EMBL" id="RDB37032.1"/>
    </source>
</evidence>
<evidence type="ECO:0000256" key="2">
    <source>
        <dbReference type="ARBA" id="ARBA00022679"/>
    </source>
</evidence>
<evidence type="ECO:0000313" key="7">
    <source>
        <dbReference type="Proteomes" id="UP000253934"/>
    </source>
</evidence>
<keyword evidence="7" id="KW-1185">Reference proteome</keyword>
<evidence type="ECO:0000259" key="5">
    <source>
        <dbReference type="PROSITE" id="PS50011"/>
    </source>
</evidence>
<dbReference type="PROSITE" id="PS50011">
    <property type="entry name" value="PROTEIN_KINASE_DOM"/>
    <property type="match status" value="1"/>
</dbReference>
<dbReference type="GO" id="GO:0005524">
    <property type="term" value="F:ATP binding"/>
    <property type="evidence" value="ECO:0007669"/>
    <property type="project" value="UniProtKB-KW"/>
</dbReference>
<name>A0A369KTV7_9BACT</name>
<dbReference type="EMBL" id="QOVW01000011">
    <property type="protein sequence ID" value="RDB37032.1"/>
    <property type="molecule type" value="Genomic_DNA"/>
</dbReference>
<reference evidence="6" key="1">
    <citation type="submission" date="2018-04" db="EMBL/GenBank/DDBJ databases">
        <title>Draft genome sequence of the Candidatus Spirobacillus cienkowskii, a pathogen of freshwater Daphnia species, reconstructed from hemolymph metagenomic reads.</title>
        <authorList>
            <person name="Bresciani L."/>
            <person name="Lemos L.N."/>
            <person name="Wale N."/>
            <person name="Lin J.Y."/>
            <person name="Fernandes G.R."/>
            <person name="Duffy M.A."/>
            <person name="Rodrigues J.M."/>
        </authorList>
    </citation>
    <scope>NUCLEOTIDE SEQUENCE [LARGE SCALE GENOMIC DNA]</scope>
    <source>
        <strain evidence="6">Binning01</strain>
    </source>
</reference>
<dbReference type="SUPFAM" id="SSF56112">
    <property type="entry name" value="Protein kinase-like (PK-like)"/>
    <property type="match status" value="1"/>
</dbReference>
<dbReference type="Proteomes" id="UP000253934">
    <property type="component" value="Unassembled WGS sequence"/>
</dbReference>
<dbReference type="CDD" id="cd13970">
    <property type="entry name" value="ABC1_ADCK3"/>
    <property type="match status" value="1"/>
</dbReference>
<dbReference type="GO" id="GO:0006744">
    <property type="term" value="P:ubiquinone biosynthetic process"/>
    <property type="evidence" value="ECO:0007669"/>
    <property type="project" value="TreeGrafter"/>
</dbReference>
<dbReference type="PANTHER" id="PTHR43851">
    <property type="match status" value="1"/>
</dbReference>
<dbReference type="GO" id="GO:0004672">
    <property type="term" value="F:protein kinase activity"/>
    <property type="evidence" value="ECO:0007669"/>
    <property type="project" value="InterPro"/>
</dbReference>
<evidence type="ECO:0000256" key="4">
    <source>
        <dbReference type="ARBA" id="ARBA00022840"/>
    </source>
</evidence>
<dbReference type="InterPro" id="IPR034646">
    <property type="entry name" value="ADCK3_dom"/>
</dbReference>
<comment type="similarity">
    <text evidence="1">Belongs to the protein kinase superfamily. ADCK protein kinase family.</text>
</comment>
<dbReference type="Pfam" id="PF03109">
    <property type="entry name" value="ABC1"/>
    <property type="match status" value="1"/>
</dbReference>
<dbReference type="PANTHER" id="PTHR43851:SF3">
    <property type="entry name" value="COENZYME Q8"/>
    <property type="match status" value="1"/>
</dbReference>
<dbReference type="InterPro" id="IPR004147">
    <property type="entry name" value="ABC1_dom"/>
</dbReference>
<protein>
    <submittedName>
        <fullName evidence="6">AarF/ABC1/UbiB kinase family protein</fullName>
    </submittedName>
</protein>
<keyword evidence="3" id="KW-0547">Nucleotide-binding</keyword>
<evidence type="ECO:0000256" key="1">
    <source>
        <dbReference type="ARBA" id="ARBA00009670"/>
    </source>
</evidence>
<accession>A0A369KTV7</accession>